<dbReference type="AlphaFoldDB" id="A0A934MAJ3"/>
<comment type="caution">
    <text evidence="1">The sequence shown here is derived from an EMBL/GenBank/DDBJ whole genome shotgun (WGS) entry which is preliminary data.</text>
</comment>
<reference evidence="1" key="1">
    <citation type="submission" date="2020-12" db="EMBL/GenBank/DDBJ databases">
        <title>Bacterial taxonomy.</title>
        <authorList>
            <person name="Pan X."/>
        </authorList>
    </citation>
    <scope>NUCLEOTIDE SEQUENCE</scope>
    <source>
        <strain evidence="1">KCTC 52957</strain>
    </source>
</reference>
<evidence type="ECO:0000313" key="2">
    <source>
        <dbReference type="Proteomes" id="UP000642488"/>
    </source>
</evidence>
<protein>
    <submittedName>
        <fullName evidence="1">DUF2267 domain-containing protein</fullName>
    </submittedName>
</protein>
<name>A0A934MAJ3_9RHOB</name>
<evidence type="ECO:0000313" key="1">
    <source>
        <dbReference type="EMBL" id="MBJ3763697.1"/>
    </source>
</evidence>
<dbReference type="RefSeq" id="WP_198916870.1">
    <property type="nucleotide sequence ID" value="NZ_JAEKPD010000013.1"/>
</dbReference>
<proteinExistence type="predicted"/>
<organism evidence="1 2">
    <name type="scientific">Palleronia pontilimi</name>
    <dbReference type="NCBI Taxonomy" id="1964209"/>
    <lineage>
        <taxon>Bacteria</taxon>
        <taxon>Pseudomonadati</taxon>
        <taxon>Pseudomonadota</taxon>
        <taxon>Alphaproteobacteria</taxon>
        <taxon>Rhodobacterales</taxon>
        <taxon>Roseobacteraceae</taxon>
        <taxon>Palleronia</taxon>
    </lineage>
</organism>
<accession>A0A934MAJ3</accession>
<dbReference type="Pfam" id="PF10025">
    <property type="entry name" value="DUF2267"/>
    <property type="match status" value="1"/>
</dbReference>
<sequence>MSAQELEVIDHTVQLTHEWINELRDRLGWTSSRDALRLLRQTMTQIRDHLGHDEVAQFAAQMPLLIRGMFYEGWRPSHTPVRERKAEDFIAAVGERLDDMQDWRGVEDIVAVFRTLDNRISEGELRDVKAGLPRQIRDLWPD</sequence>
<dbReference type="EMBL" id="JAEKPD010000013">
    <property type="protein sequence ID" value="MBJ3763697.1"/>
    <property type="molecule type" value="Genomic_DNA"/>
</dbReference>
<dbReference type="Proteomes" id="UP000642488">
    <property type="component" value="Unassembled WGS sequence"/>
</dbReference>
<gene>
    <name evidence="1" type="ORF">ILP92_13145</name>
</gene>
<dbReference type="Gene3D" id="1.10.490.110">
    <property type="entry name" value="Uncharacterized conserved protein DUF2267"/>
    <property type="match status" value="1"/>
</dbReference>
<dbReference type="InterPro" id="IPR018727">
    <property type="entry name" value="DUF2267"/>
</dbReference>
<dbReference type="InterPro" id="IPR038282">
    <property type="entry name" value="DUF2267_sf"/>
</dbReference>
<keyword evidence="2" id="KW-1185">Reference proteome</keyword>